<organism evidence="2 3">
    <name type="scientific">Rosa chinensis</name>
    <name type="common">China rose</name>
    <dbReference type="NCBI Taxonomy" id="74649"/>
    <lineage>
        <taxon>Eukaryota</taxon>
        <taxon>Viridiplantae</taxon>
        <taxon>Streptophyta</taxon>
        <taxon>Embryophyta</taxon>
        <taxon>Tracheophyta</taxon>
        <taxon>Spermatophyta</taxon>
        <taxon>Magnoliopsida</taxon>
        <taxon>eudicotyledons</taxon>
        <taxon>Gunneridae</taxon>
        <taxon>Pentapetalae</taxon>
        <taxon>rosids</taxon>
        <taxon>fabids</taxon>
        <taxon>Rosales</taxon>
        <taxon>Rosaceae</taxon>
        <taxon>Rosoideae</taxon>
        <taxon>Rosoideae incertae sedis</taxon>
        <taxon>Rosa</taxon>
    </lineage>
</organism>
<sequence>MNCHQTLDIDISLSLSHLPLLDPISLCSITERIPSHQASLDLPLLDLPLTEPIQSPPHLAHPIRSPSNHRTHRVAAASRSPSNHRTHQSPHLDLGLTCISSGFRK</sequence>
<proteinExistence type="predicted"/>
<keyword evidence="3" id="KW-1185">Reference proteome</keyword>
<comment type="caution">
    <text evidence="2">The sequence shown here is derived from an EMBL/GenBank/DDBJ whole genome shotgun (WGS) entry which is preliminary data.</text>
</comment>
<feature type="region of interest" description="Disordered" evidence="1">
    <location>
        <begin position="51"/>
        <end position="93"/>
    </location>
</feature>
<dbReference type="AlphaFoldDB" id="A0A2P6PUD0"/>
<protein>
    <submittedName>
        <fullName evidence="2">Uncharacterized protein</fullName>
    </submittedName>
</protein>
<gene>
    <name evidence="2" type="ORF">RchiOBHm_Chr6g0284291</name>
</gene>
<reference evidence="2 3" key="1">
    <citation type="journal article" date="2018" name="Nat. Genet.">
        <title>The Rosa genome provides new insights in the design of modern roses.</title>
        <authorList>
            <person name="Bendahmane M."/>
        </authorList>
    </citation>
    <scope>NUCLEOTIDE SEQUENCE [LARGE SCALE GENOMIC DNA]</scope>
    <source>
        <strain evidence="3">cv. Old Blush</strain>
    </source>
</reference>
<name>A0A2P6PUD0_ROSCH</name>
<evidence type="ECO:0000313" key="2">
    <source>
        <dbReference type="EMBL" id="PRQ25496.1"/>
    </source>
</evidence>
<evidence type="ECO:0000313" key="3">
    <source>
        <dbReference type="Proteomes" id="UP000238479"/>
    </source>
</evidence>
<dbReference type="EMBL" id="PDCK01000044">
    <property type="protein sequence ID" value="PRQ25496.1"/>
    <property type="molecule type" value="Genomic_DNA"/>
</dbReference>
<dbReference type="Proteomes" id="UP000238479">
    <property type="component" value="Chromosome 6"/>
</dbReference>
<evidence type="ECO:0000256" key="1">
    <source>
        <dbReference type="SAM" id="MobiDB-lite"/>
    </source>
</evidence>
<dbReference type="Gramene" id="PRQ25496">
    <property type="protein sequence ID" value="PRQ25496"/>
    <property type="gene ID" value="RchiOBHm_Chr6g0284291"/>
</dbReference>
<accession>A0A2P6PUD0</accession>